<keyword evidence="1" id="KW-1133">Transmembrane helix</keyword>
<name>A0A5K7SH25_9BACT</name>
<gene>
    <name evidence="2" type="ORF">AQPE_5000</name>
</gene>
<dbReference type="Proteomes" id="UP001193389">
    <property type="component" value="Chromosome"/>
</dbReference>
<organism evidence="2 3">
    <name type="scientific">Aquipluma nitroreducens</name>
    <dbReference type="NCBI Taxonomy" id="2010828"/>
    <lineage>
        <taxon>Bacteria</taxon>
        <taxon>Pseudomonadati</taxon>
        <taxon>Bacteroidota</taxon>
        <taxon>Bacteroidia</taxon>
        <taxon>Marinilabiliales</taxon>
        <taxon>Prolixibacteraceae</taxon>
        <taxon>Aquipluma</taxon>
    </lineage>
</organism>
<keyword evidence="1" id="KW-0812">Transmembrane</keyword>
<evidence type="ECO:0000256" key="1">
    <source>
        <dbReference type="SAM" id="Phobius"/>
    </source>
</evidence>
<sequence>MEENEKNQFWNKFGFLVLIAGVAVIFFILKLIGFPEFLYN</sequence>
<proteinExistence type="predicted"/>
<dbReference type="KEGG" id="anf:AQPE_5000"/>
<keyword evidence="1" id="KW-0472">Membrane</keyword>
<evidence type="ECO:0000313" key="3">
    <source>
        <dbReference type="Proteomes" id="UP001193389"/>
    </source>
</evidence>
<protein>
    <submittedName>
        <fullName evidence="2">Uncharacterized protein</fullName>
    </submittedName>
</protein>
<reference evidence="2" key="1">
    <citation type="journal article" date="2020" name="Int. J. Syst. Evol. Microbiol.">
        <title>Aquipluma nitroreducens gen. nov. sp. nov., a novel facultatively anaerobic bacterium isolated from a freshwater lake.</title>
        <authorList>
            <person name="Watanabe M."/>
            <person name="Kojima H."/>
            <person name="Fukui M."/>
        </authorList>
    </citation>
    <scope>NUCLEOTIDE SEQUENCE</scope>
    <source>
        <strain evidence="2">MeG22</strain>
    </source>
</reference>
<feature type="transmembrane region" description="Helical" evidence="1">
    <location>
        <begin position="12"/>
        <end position="34"/>
    </location>
</feature>
<dbReference type="AlphaFoldDB" id="A0A5K7SH25"/>
<keyword evidence="3" id="KW-1185">Reference proteome</keyword>
<dbReference type="EMBL" id="AP018694">
    <property type="protein sequence ID" value="BBE20806.1"/>
    <property type="molecule type" value="Genomic_DNA"/>
</dbReference>
<accession>A0A5K7SH25</accession>
<evidence type="ECO:0000313" key="2">
    <source>
        <dbReference type="EMBL" id="BBE20806.1"/>
    </source>
</evidence>
<dbReference type="RefSeq" id="WP_318348903.1">
    <property type="nucleotide sequence ID" value="NZ_AP018694.1"/>
</dbReference>